<gene>
    <name evidence="3" type="ORF">Adt_09966</name>
</gene>
<protein>
    <submittedName>
        <fullName evidence="3">Coronatine-insensitive protein 1</fullName>
    </submittedName>
</protein>
<dbReference type="InterPro" id="IPR041567">
    <property type="entry name" value="COI1_F-box"/>
</dbReference>
<evidence type="ECO:0000313" key="3">
    <source>
        <dbReference type="EMBL" id="KAL2524912.1"/>
    </source>
</evidence>
<dbReference type="EMBL" id="JBFOLK010000003">
    <property type="protein sequence ID" value="KAL2524912.1"/>
    <property type="molecule type" value="Genomic_DNA"/>
</dbReference>
<organism evidence="3 4">
    <name type="scientific">Abeliophyllum distichum</name>
    <dbReference type="NCBI Taxonomy" id="126358"/>
    <lineage>
        <taxon>Eukaryota</taxon>
        <taxon>Viridiplantae</taxon>
        <taxon>Streptophyta</taxon>
        <taxon>Embryophyta</taxon>
        <taxon>Tracheophyta</taxon>
        <taxon>Spermatophyta</taxon>
        <taxon>Magnoliopsida</taxon>
        <taxon>eudicotyledons</taxon>
        <taxon>Gunneridae</taxon>
        <taxon>Pentapetalae</taxon>
        <taxon>asterids</taxon>
        <taxon>lamiids</taxon>
        <taxon>Lamiales</taxon>
        <taxon>Oleaceae</taxon>
        <taxon>Forsythieae</taxon>
        <taxon>Abeliophyllum</taxon>
    </lineage>
</organism>
<dbReference type="PANTHER" id="PTHR16134:SF43">
    <property type="entry name" value="CORONATINE-INSENSITIVE PROTEIN 1"/>
    <property type="match status" value="1"/>
</dbReference>
<dbReference type="PANTHER" id="PTHR16134">
    <property type="entry name" value="F-BOX/TPR REPEAT PROTEIN POF3"/>
    <property type="match status" value="1"/>
</dbReference>
<dbReference type="Gene3D" id="3.80.10.10">
    <property type="entry name" value="Ribonuclease Inhibitor"/>
    <property type="match status" value="1"/>
</dbReference>
<dbReference type="Pfam" id="PF18511">
    <property type="entry name" value="F-box_5"/>
    <property type="match status" value="1"/>
</dbReference>
<dbReference type="SUPFAM" id="SSF52047">
    <property type="entry name" value="RNI-like"/>
    <property type="match status" value="2"/>
</dbReference>
<proteinExistence type="predicted"/>
<name>A0ABD1UIT8_9LAMI</name>
<keyword evidence="4" id="KW-1185">Reference proteome</keyword>
<dbReference type="InterPro" id="IPR032675">
    <property type="entry name" value="LRR_dom_sf"/>
</dbReference>
<feature type="domain" description="Nucleoplasmin-like" evidence="1">
    <location>
        <begin position="47"/>
        <end position="126"/>
    </location>
</feature>
<dbReference type="Gene3D" id="2.60.120.340">
    <property type="entry name" value="Nucleoplasmin core domain"/>
    <property type="match status" value="1"/>
</dbReference>
<dbReference type="Proteomes" id="UP001604336">
    <property type="component" value="Unassembled WGS sequence"/>
</dbReference>
<evidence type="ECO:0000259" key="2">
    <source>
        <dbReference type="Pfam" id="PF18511"/>
    </source>
</evidence>
<reference evidence="4" key="1">
    <citation type="submission" date="2024-07" db="EMBL/GenBank/DDBJ databases">
        <title>Two chromosome-level genome assemblies of Korean endemic species Abeliophyllum distichum and Forsythia ovata (Oleaceae).</title>
        <authorList>
            <person name="Jang H."/>
        </authorList>
    </citation>
    <scope>NUCLEOTIDE SEQUENCE [LARGE SCALE GENOMIC DNA]</scope>
</reference>
<dbReference type="Pfam" id="PF17800">
    <property type="entry name" value="NPL"/>
    <property type="match status" value="1"/>
</dbReference>
<accession>A0ABD1UIT8</accession>
<evidence type="ECO:0000313" key="4">
    <source>
        <dbReference type="Proteomes" id="UP001604336"/>
    </source>
</evidence>
<sequence>MMWYYIHLGREISRFVARCQVCRFDKGPSSNPLLPITWITSLIIDTHGAEVKTGEILPFVYSAGVGLRLSQASIGELKEDKANESVCLFATVDEKKLVIATLFTKTLPQQQLGMVFDRDFQLWHEWENGKESESKEAIPHTVANNVVELEGNTIHPEVWKIAIPYVKASEDRAAVSLVCKSWLQIDKDTREHVTVKSAHAAKPERLFRRFPNLRLLKIKGMSTEMLCSIPMGSGDMVTPWFTEIVKQDKIEVLDIRRMIVTDGDVDLLVNSKMGKALKVLKLQYCRGFSTHGLLNISRECRVLRNLSLERSNIIEHGREWLHELALNSSTLESLNFYRTGLGLAIHRDLELIAINCESLVSLKITHCVLEDLNNFFEAANVLQEFGGACTRDITIEQFEAIVSEGFESIDELTDLNVRFPHSLSHLSLISFGSARFSFLLLIGCGFKKLDLQSTLFDTKDHFYLLAKCPNLEILKTTEVLGDDGLEVVAATCKKLKKLRIYEREQDQDDSGVITEWGLIALSEGCVELEYLTIYMSSVTNEALKCVGRSMKKLCDFRLMLFVVNSQQKIRERILDTGVQSLLKGCRHLTRLSLLFYTYWLTVSGIKSIGKYGKNVKVMQLGNIVRSDEMMLKFFEHGSRSHSYLRNPTRLQKLEVLDMWNCCFLGIALAEAVRKLNSLRFLWIQGEVSGNVLPNMVRETIQHHGRSNEIHHIAYRTLDGEMPRDLPGVN</sequence>
<dbReference type="InterPro" id="IPR041232">
    <property type="entry name" value="NPL"/>
</dbReference>
<dbReference type="Gene3D" id="1.20.1280.50">
    <property type="match status" value="1"/>
</dbReference>
<feature type="domain" description="COI1 F-box" evidence="2">
    <location>
        <begin position="157"/>
        <end position="192"/>
    </location>
</feature>
<comment type="caution">
    <text evidence="3">The sequence shown here is derived from an EMBL/GenBank/DDBJ whole genome shotgun (WGS) entry which is preliminary data.</text>
</comment>
<evidence type="ECO:0000259" key="1">
    <source>
        <dbReference type="Pfam" id="PF17800"/>
    </source>
</evidence>
<dbReference type="AlphaFoldDB" id="A0ABD1UIT8"/>